<reference evidence="1" key="1">
    <citation type="submission" date="2023-01" db="EMBL/GenBank/DDBJ databases">
        <title>Whole-genome sequence of Pseudomonas putida NBRC 14671.</title>
        <authorList>
            <person name="Morohoshi T."/>
            <person name="Someya N."/>
        </authorList>
    </citation>
    <scope>NUCLEOTIDE SEQUENCE</scope>
    <source>
        <strain evidence="1">NBRC 14671</strain>
    </source>
</reference>
<dbReference type="Proteomes" id="UP001161257">
    <property type="component" value="Unassembled WGS sequence"/>
</dbReference>
<name>A0AA37RE84_PSEPU</name>
<proteinExistence type="predicted"/>
<dbReference type="InterPro" id="IPR029024">
    <property type="entry name" value="TerB-like"/>
</dbReference>
<dbReference type="AlphaFoldDB" id="A0AA37RE84"/>
<dbReference type="SUPFAM" id="SSF158682">
    <property type="entry name" value="TerB-like"/>
    <property type="match status" value="1"/>
</dbReference>
<evidence type="ECO:0000313" key="2">
    <source>
        <dbReference type="Proteomes" id="UP001161257"/>
    </source>
</evidence>
<dbReference type="Pfam" id="PF04391">
    <property type="entry name" value="DUF533"/>
    <property type="match status" value="1"/>
</dbReference>
<gene>
    <name evidence="1" type="ORF">PPUN14671_39080</name>
</gene>
<evidence type="ECO:0000313" key="1">
    <source>
        <dbReference type="EMBL" id="GLO37072.1"/>
    </source>
</evidence>
<evidence type="ECO:0008006" key="3">
    <source>
        <dbReference type="Google" id="ProtNLM"/>
    </source>
</evidence>
<protein>
    <recommendedName>
        <fullName evidence="3">Tellurite resistance TerB family protein</fullName>
    </recommendedName>
</protein>
<sequence>MPLDGQSVTGITPAAKQQGKYIANDIGRRLKGKPADAPFNYQHRGNLATFGRRGYRCLSGQRLPTEGGAMNTSDLLEQLLRAGQRSQTQQGSGGLSSQDGLGGLLGGLLGGGSATGGLGGLLGGLLGGAGGATQGRSTGGTNYAALASLGMMAFQAYQSWQRSQAAAPQQAVRTVDQLSGPEAEDHSHAVLRALIAAAKADGRIDQQEEQLIYAEIKRHTSDPQLQQWLDEEVSKPLDPAEVAQSAQDPAMAAEMYLASVMLVDDQQPAERAYLDELASALQIDPTLQVHLEQQAKGSQ</sequence>
<dbReference type="CDD" id="cd07178">
    <property type="entry name" value="terB_like_YebE"/>
    <property type="match status" value="1"/>
</dbReference>
<dbReference type="Gene3D" id="3.50.50.100">
    <property type="match status" value="1"/>
</dbReference>
<comment type="caution">
    <text evidence="1">The sequence shown here is derived from an EMBL/GenBank/DDBJ whole genome shotgun (WGS) entry which is preliminary data.</text>
</comment>
<dbReference type="Gene3D" id="1.10.3680.10">
    <property type="entry name" value="TerB-like"/>
    <property type="match status" value="1"/>
</dbReference>
<dbReference type="InterPro" id="IPR007486">
    <property type="entry name" value="YebE"/>
</dbReference>
<dbReference type="EMBL" id="BSKJ01000009">
    <property type="protein sequence ID" value="GLO37072.1"/>
    <property type="molecule type" value="Genomic_DNA"/>
</dbReference>
<organism evidence="1 2">
    <name type="scientific">Pseudomonas putida</name>
    <name type="common">Arthrobacter siderocapsulatus</name>
    <dbReference type="NCBI Taxonomy" id="303"/>
    <lineage>
        <taxon>Bacteria</taxon>
        <taxon>Pseudomonadati</taxon>
        <taxon>Pseudomonadota</taxon>
        <taxon>Gammaproteobacteria</taxon>
        <taxon>Pseudomonadales</taxon>
        <taxon>Pseudomonadaceae</taxon>
        <taxon>Pseudomonas</taxon>
    </lineage>
</organism>
<accession>A0AA37RE84</accession>